<keyword evidence="3" id="KW-1185">Reference proteome</keyword>
<evidence type="ECO:0000313" key="2">
    <source>
        <dbReference type="EMBL" id="GAA0872932.1"/>
    </source>
</evidence>
<dbReference type="RefSeq" id="WP_343767158.1">
    <property type="nucleotide sequence ID" value="NZ_BAAAFG010000015.1"/>
</dbReference>
<dbReference type="SUPFAM" id="SSF159888">
    <property type="entry name" value="YdhG-like"/>
    <property type="match status" value="1"/>
</dbReference>
<protein>
    <submittedName>
        <fullName evidence="2">DUF1801 domain-containing protein</fullName>
    </submittedName>
</protein>
<gene>
    <name evidence="2" type="ORF">GCM10009117_20790</name>
</gene>
<evidence type="ECO:0000259" key="1">
    <source>
        <dbReference type="Pfam" id="PF08818"/>
    </source>
</evidence>
<comment type="caution">
    <text evidence="2">The sequence shown here is derived from an EMBL/GenBank/DDBJ whole genome shotgun (WGS) entry which is preliminary data.</text>
</comment>
<sequence length="151" mass="17748">MATKITSVEDYVKTLSADRKEVVENLCDLFKRNLPSGFEEQLSYGMIGFVVPKSIYPAGYHVNPDLPLPFINIASQKNYIAIYHNGLYADQELLEWFKRQYIRQVTRKLDMGKSCIRFKKMDQIPYQLLKELAQQMTADEWIKLYEKNIKK</sequence>
<proteinExistence type="predicted"/>
<name>A0ABP3XWZ3_9FLAO</name>
<dbReference type="Gene3D" id="3.90.1150.200">
    <property type="match status" value="1"/>
</dbReference>
<dbReference type="Pfam" id="PF08818">
    <property type="entry name" value="DUF1801"/>
    <property type="match status" value="1"/>
</dbReference>
<accession>A0ABP3XWZ3</accession>
<dbReference type="EMBL" id="BAAAFG010000015">
    <property type="protein sequence ID" value="GAA0872932.1"/>
    <property type="molecule type" value="Genomic_DNA"/>
</dbReference>
<reference evidence="3" key="1">
    <citation type="journal article" date="2019" name="Int. J. Syst. Evol. Microbiol.">
        <title>The Global Catalogue of Microorganisms (GCM) 10K type strain sequencing project: providing services to taxonomists for standard genome sequencing and annotation.</title>
        <authorList>
            <consortium name="The Broad Institute Genomics Platform"/>
            <consortium name="The Broad Institute Genome Sequencing Center for Infectious Disease"/>
            <person name="Wu L."/>
            <person name="Ma J."/>
        </authorList>
    </citation>
    <scope>NUCLEOTIDE SEQUENCE [LARGE SCALE GENOMIC DNA]</scope>
    <source>
        <strain evidence="3">JCM 16082</strain>
    </source>
</reference>
<dbReference type="InterPro" id="IPR014922">
    <property type="entry name" value="YdhG-like"/>
</dbReference>
<feature type="domain" description="YdhG-like" evidence="1">
    <location>
        <begin position="19"/>
        <end position="135"/>
    </location>
</feature>
<evidence type="ECO:0000313" key="3">
    <source>
        <dbReference type="Proteomes" id="UP001500507"/>
    </source>
</evidence>
<organism evidence="2 3">
    <name type="scientific">Gangjinia marincola</name>
    <dbReference type="NCBI Taxonomy" id="578463"/>
    <lineage>
        <taxon>Bacteria</taxon>
        <taxon>Pseudomonadati</taxon>
        <taxon>Bacteroidota</taxon>
        <taxon>Flavobacteriia</taxon>
        <taxon>Flavobacteriales</taxon>
        <taxon>Flavobacteriaceae</taxon>
        <taxon>Gangjinia</taxon>
    </lineage>
</organism>
<dbReference type="Proteomes" id="UP001500507">
    <property type="component" value="Unassembled WGS sequence"/>
</dbReference>